<dbReference type="Proteomes" id="UP001381693">
    <property type="component" value="Unassembled WGS sequence"/>
</dbReference>
<evidence type="ECO:0000313" key="2">
    <source>
        <dbReference type="EMBL" id="KAK7066740.1"/>
    </source>
</evidence>
<dbReference type="Pfam" id="PF00459">
    <property type="entry name" value="Inositol_P"/>
    <property type="match status" value="1"/>
</dbReference>
<comment type="caution">
    <text evidence="2">The sequence shown here is derived from an EMBL/GenBank/DDBJ whole genome shotgun (WGS) entry which is preliminary data.</text>
</comment>
<protein>
    <submittedName>
        <fullName evidence="2">Inositol monophosphatase</fullName>
        <ecNumber evidence="2">3.1.3.57</ecNumber>
    </submittedName>
</protein>
<comment type="similarity">
    <text evidence="1">Belongs to the inositol monophosphatase superfamily.</text>
</comment>
<proteinExistence type="inferred from homology"/>
<dbReference type="SUPFAM" id="SSF56655">
    <property type="entry name" value="Carbohydrate phosphatase"/>
    <property type="match status" value="1"/>
</dbReference>
<name>A0AAN8WUY6_HALRR</name>
<sequence>STGEYVNGKTGHSEWNIYKYGLPCVTVLIGIYDRSTGNPVGGVVNQPFCYFDEESQKWHGKAYWGISYGGTNVHNVVINNDTQSAHPVIVISSSEDKKLQELLGKHFQLVHATGAGYKLLTVAVGYAVAYICSK</sequence>
<dbReference type="Gene3D" id="3.30.540.10">
    <property type="entry name" value="Fructose-1,6-Bisphosphatase, subunit A, domain 1"/>
    <property type="match status" value="1"/>
</dbReference>
<dbReference type="GO" id="GO:0004441">
    <property type="term" value="F:inositol-1,4-bisphosphate 1-phosphatase activity"/>
    <property type="evidence" value="ECO:0007669"/>
    <property type="project" value="UniProtKB-EC"/>
</dbReference>
<organism evidence="2 3">
    <name type="scientific">Halocaridina rubra</name>
    <name type="common">Hawaiian red shrimp</name>
    <dbReference type="NCBI Taxonomy" id="373956"/>
    <lineage>
        <taxon>Eukaryota</taxon>
        <taxon>Metazoa</taxon>
        <taxon>Ecdysozoa</taxon>
        <taxon>Arthropoda</taxon>
        <taxon>Crustacea</taxon>
        <taxon>Multicrustacea</taxon>
        <taxon>Malacostraca</taxon>
        <taxon>Eumalacostraca</taxon>
        <taxon>Eucarida</taxon>
        <taxon>Decapoda</taxon>
        <taxon>Pleocyemata</taxon>
        <taxon>Caridea</taxon>
        <taxon>Atyoidea</taxon>
        <taxon>Atyidae</taxon>
        <taxon>Halocaridina</taxon>
    </lineage>
</organism>
<dbReference type="InterPro" id="IPR000760">
    <property type="entry name" value="Inositol_monophosphatase-like"/>
</dbReference>
<dbReference type="InterPro" id="IPR050725">
    <property type="entry name" value="CysQ/Inositol_MonoPase"/>
</dbReference>
<gene>
    <name evidence="2" type="primary">INPP1_1</name>
    <name evidence="2" type="ORF">SK128_019526</name>
</gene>
<dbReference type="PANTHER" id="PTHR43028">
    <property type="entry name" value="3'(2'),5'-BISPHOSPHATE NUCLEOTIDASE 1"/>
    <property type="match status" value="1"/>
</dbReference>
<reference evidence="2 3" key="1">
    <citation type="submission" date="2023-11" db="EMBL/GenBank/DDBJ databases">
        <title>Halocaridina rubra genome assembly.</title>
        <authorList>
            <person name="Smith C."/>
        </authorList>
    </citation>
    <scope>NUCLEOTIDE SEQUENCE [LARGE SCALE GENOMIC DNA]</scope>
    <source>
        <strain evidence="2">EP-1</strain>
        <tissue evidence="2">Whole</tissue>
    </source>
</reference>
<feature type="non-terminal residue" evidence="2">
    <location>
        <position position="1"/>
    </location>
</feature>
<dbReference type="Gene3D" id="3.40.190.80">
    <property type="match status" value="1"/>
</dbReference>
<dbReference type="EC" id="3.1.3.57" evidence="2"/>
<dbReference type="PANTHER" id="PTHR43028:SF3">
    <property type="entry name" value="INOSITOL POLYPHOSPHATE 1-PHOSPHATASE"/>
    <property type="match status" value="1"/>
</dbReference>
<evidence type="ECO:0000256" key="1">
    <source>
        <dbReference type="ARBA" id="ARBA00009759"/>
    </source>
</evidence>
<feature type="non-terminal residue" evidence="2">
    <location>
        <position position="134"/>
    </location>
</feature>
<evidence type="ECO:0000313" key="3">
    <source>
        <dbReference type="Proteomes" id="UP001381693"/>
    </source>
</evidence>
<dbReference type="EMBL" id="JAXCGZ010019043">
    <property type="protein sequence ID" value="KAK7066740.1"/>
    <property type="molecule type" value="Genomic_DNA"/>
</dbReference>
<accession>A0AAN8WUY6</accession>
<dbReference type="AlphaFoldDB" id="A0AAN8WUY6"/>
<keyword evidence="2" id="KW-0378">Hydrolase</keyword>
<keyword evidence="3" id="KW-1185">Reference proteome</keyword>